<gene>
    <name evidence="2" type="ordered locus">Mmar10_0929</name>
</gene>
<proteinExistence type="predicted"/>
<organism evidence="2 3">
    <name type="scientific">Maricaulis maris (strain MCS10)</name>
    <name type="common">Caulobacter maris</name>
    <dbReference type="NCBI Taxonomy" id="394221"/>
    <lineage>
        <taxon>Bacteria</taxon>
        <taxon>Pseudomonadati</taxon>
        <taxon>Pseudomonadota</taxon>
        <taxon>Alphaproteobacteria</taxon>
        <taxon>Maricaulales</taxon>
        <taxon>Maricaulaceae</taxon>
        <taxon>Maricaulis</taxon>
    </lineage>
</organism>
<accession>Q0AR65</accession>
<evidence type="ECO:0000313" key="2">
    <source>
        <dbReference type="EMBL" id="ABI65222.1"/>
    </source>
</evidence>
<keyword evidence="3" id="KW-1185">Reference proteome</keyword>
<evidence type="ECO:0000313" key="3">
    <source>
        <dbReference type="Proteomes" id="UP000001964"/>
    </source>
</evidence>
<sequence length="174" mass="17926">MTSSRPDTPLEDFADGAGQRAAEALETAFERAGSRIEQALGRAARSGEADFSRMTEAILADLARLAAQQVIERPLAGLIDRALGAITPDGARAEGGPVQPGGAYLVGERGPELFTPGVAGQVSPSGSGGGGQTVHIHLTLPPGSSDSSERAIAQSRGRIARSLARAVDEGRRWS</sequence>
<dbReference type="Pfam" id="PF09718">
    <property type="entry name" value="Tape_meas_lam_C"/>
    <property type="match status" value="1"/>
</dbReference>
<dbReference type="AlphaFoldDB" id="Q0AR65"/>
<dbReference type="STRING" id="394221.Mmar10_0929"/>
<dbReference type="RefSeq" id="WP_011642869.1">
    <property type="nucleotide sequence ID" value="NC_008347.1"/>
</dbReference>
<dbReference type="EMBL" id="CP000449">
    <property type="protein sequence ID" value="ABI65222.1"/>
    <property type="molecule type" value="Genomic_DNA"/>
</dbReference>
<dbReference type="eggNOG" id="COG3941">
    <property type="taxonomic scope" value="Bacteria"/>
</dbReference>
<dbReference type="OrthoDB" id="7996304at2"/>
<reference evidence="2 3" key="1">
    <citation type="submission" date="2006-08" db="EMBL/GenBank/DDBJ databases">
        <title>Complete sequence of Maricaulis maris MCS10.</title>
        <authorList>
            <consortium name="US DOE Joint Genome Institute"/>
            <person name="Copeland A."/>
            <person name="Lucas S."/>
            <person name="Lapidus A."/>
            <person name="Barry K."/>
            <person name="Detter J.C."/>
            <person name="Glavina del Rio T."/>
            <person name="Hammon N."/>
            <person name="Israni S."/>
            <person name="Dalin E."/>
            <person name="Tice H."/>
            <person name="Pitluck S."/>
            <person name="Saunders E."/>
            <person name="Brettin T."/>
            <person name="Bruce D."/>
            <person name="Han C."/>
            <person name="Tapia R."/>
            <person name="Gilna P."/>
            <person name="Schmutz J."/>
            <person name="Larimer F."/>
            <person name="Land M."/>
            <person name="Hauser L."/>
            <person name="Kyrpides N."/>
            <person name="Mikhailova N."/>
            <person name="Viollier P."/>
            <person name="Stephens C."/>
            <person name="Richardson P."/>
        </authorList>
    </citation>
    <scope>NUCLEOTIDE SEQUENCE [LARGE SCALE GENOMIC DNA]</scope>
    <source>
        <strain evidence="2 3">MCS10</strain>
    </source>
</reference>
<dbReference type="HOGENOM" id="CLU_120493_0_0_5"/>
<dbReference type="InterPro" id="IPR006431">
    <property type="entry name" value="Phage_tape_meas_C"/>
</dbReference>
<protein>
    <recommendedName>
        <fullName evidence="1">Bacteriophage tail tape measure C-terminal domain-containing protein</fullName>
    </recommendedName>
</protein>
<feature type="domain" description="Bacteriophage tail tape measure C-terminal" evidence="1">
    <location>
        <begin position="10"/>
        <end position="76"/>
    </location>
</feature>
<dbReference type="Proteomes" id="UP000001964">
    <property type="component" value="Chromosome"/>
</dbReference>
<name>Q0AR65_MARMM</name>
<evidence type="ECO:0000259" key="1">
    <source>
        <dbReference type="Pfam" id="PF09718"/>
    </source>
</evidence>
<dbReference type="KEGG" id="mmr:Mmar10_0929"/>